<proteinExistence type="predicted"/>
<evidence type="ECO:0000313" key="2">
    <source>
        <dbReference type="EMBL" id="MPC51512.1"/>
    </source>
</evidence>
<gene>
    <name evidence="2" type="ORF">E2C01_045360</name>
</gene>
<evidence type="ECO:0000256" key="1">
    <source>
        <dbReference type="SAM" id="MobiDB-lite"/>
    </source>
</evidence>
<protein>
    <submittedName>
        <fullName evidence="2">Uncharacterized protein</fullName>
    </submittedName>
</protein>
<accession>A0A5B7FY49</accession>
<dbReference type="EMBL" id="VSRR010010227">
    <property type="protein sequence ID" value="MPC51512.1"/>
    <property type="molecule type" value="Genomic_DNA"/>
</dbReference>
<dbReference type="Proteomes" id="UP000324222">
    <property type="component" value="Unassembled WGS sequence"/>
</dbReference>
<feature type="region of interest" description="Disordered" evidence="1">
    <location>
        <begin position="1"/>
        <end position="24"/>
    </location>
</feature>
<name>A0A5B7FY49_PORTR</name>
<comment type="caution">
    <text evidence="2">The sequence shown here is derived from an EMBL/GenBank/DDBJ whole genome shotgun (WGS) entry which is preliminary data.</text>
</comment>
<reference evidence="2 3" key="1">
    <citation type="submission" date="2019-05" db="EMBL/GenBank/DDBJ databases">
        <title>Another draft genome of Portunus trituberculatus and its Hox gene families provides insights of decapod evolution.</title>
        <authorList>
            <person name="Jeong J.-H."/>
            <person name="Song I."/>
            <person name="Kim S."/>
            <person name="Choi T."/>
            <person name="Kim D."/>
            <person name="Ryu S."/>
            <person name="Kim W."/>
        </authorList>
    </citation>
    <scope>NUCLEOTIDE SEQUENCE [LARGE SCALE GENOMIC DNA]</scope>
    <source>
        <tissue evidence="2">Muscle</tissue>
    </source>
</reference>
<sequence>MVRPLPSGYFAPPSSPRPLSAGLSSSRLSSLFIPSALAMANKTQVYVCLCPDDEVRRVHSTTANPFTAAGEVLPASPAAAQDSTKTRPKFMQRALKVKER</sequence>
<keyword evidence="3" id="KW-1185">Reference proteome</keyword>
<dbReference type="AlphaFoldDB" id="A0A5B7FY49"/>
<evidence type="ECO:0000313" key="3">
    <source>
        <dbReference type="Proteomes" id="UP000324222"/>
    </source>
</evidence>
<organism evidence="2 3">
    <name type="scientific">Portunus trituberculatus</name>
    <name type="common">Swimming crab</name>
    <name type="synonym">Neptunus trituberculatus</name>
    <dbReference type="NCBI Taxonomy" id="210409"/>
    <lineage>
        <taxon>Eukaryota</taxon>
        <taxon>Metazoa</taxon>
        <taxon>Ecdysozoa</taxon>
        <taxon>Arthropoda</taxon>
        <taxon>Crustacea</taxon>
        <taxon>Multicrustacea</taxon>
        <taxon>Malacostraca</taxon>
        <taxon>Eumalacostraca</taxon>
        <taxon>Eucarida</taxon>
        <taxon>Decapoda</taxon>
        <taxon>Pleocyemata</taxon>
        <taxon>Brachyura</taxon>
        <taxon>Eubrachyura</taxon>
        <taxon>Portunoidea</taxon>
        <taxon>Portunidae</taxon>
        <taxon>Portuninae</taxon>
        <taxon>Portunus</taxon>
    </lineage>
</organism>